<proteinExistence type="predicted"/>
<evidence type="ECO:0000313" key="2">
    <source>
        <dbReference type="Proteomes" id="UP000573327"/>
    </source>
</evidence>
<keyword evidence="1" id="KW-0378">Hydrolase</keyword>
<dbReference type="InterPro" id="IPR036412">
    <property type="entry name" value="HAD-like_sf"/>
</dbReference>
<dbReference type="PANTHER" id="PTHR43611">
    <property type="entry name" value="ALPHA-D-GLUCOSE 1-PHOSPHATE PHOSPHATASE"/>
    <property type="match status" value="1"/>
</dbReference>
<evidence type="ECO:0000313" key="1">
    <source>
        <dbReference type="EMBL" id="MBB4950268.1"/>
    </source>
</evidence>
<organism evidence="1 2">
    <name type="scientific">Kitasatospora gansuensis</name>
    <dbReference type="NCBI Taxonomy" id="258050"/>
    <lineage>
        <taxon>Bacteria</taxon>
        <taxon>Bacillati</taxon>
        <taxon>Actinomycetota</taxon>
        <taxon>Actinomycetes</taxon>
        <taxon>Kitasatosporales</taxon>
        <taxon>Streptomycetaceae</taxon>
        <taxon>Kitasatospora</taxon>
    </lineage>
</organism>
<name>A0A7W7SGX5_9ACTN</name>
<dbReference type="Gene3D" id="3.40.50.1000">
    <property type="entry name" value="HAD superfamily/HAD-like"/>
    <property type="match status" value="1"/>
</dbReference>
<dbReference type="InterPro" id="IPR006439">
    <property type="entry name" value="HAD-SF_hydro_IA"/>
</dbReference>
<dbReference type="PRINTS" id="PR00413">
    <property type="entry name" value="HADHALOGNASE"/>
</dbReference>
<dbReference type="SUPFAM" id="SSF56784">
    <property type="entry name" value="HAD-like"/>
    <property type="match status" value="1"/>
</dbReference>
<accession>A0A7W7SGX5</accession>
<dbReference type="Pfam" id="PF00702">
    <property type="entry name" value="Hydrolase"/>
    <property type="match status" value="1"/>
</dbReference>
<comment type="caution">
    <text evidence="1">The sequence shown here is derived from an EMBL/GenBank/DDBJ whole genome shotgun (WGS) entry which is preliminary data.</text>
</comment>
<protein>
    <submittedName>
        <fullName evidence="1">Putative hydrolase of the HAD superfamily</fullName>
    </submittedName>
</protein>
<dbReference type="InterPro" id="IPR023214">
    <property type="entry name" value="HAD_sf"/>
</dbReference>
<dbReference type="GO" id="GO:0016787">
    <property type="term" value="F:hydrolase activity"/>
    <property type="evidence" value="ECO:0007669"/>
    <property type="project" value="UniProtKB-KW"/>
</dbReference>
<dbReference type="SFLD" id="SFLDS00003">
    <property type="entry name" value="Haloacid_Dehalogenase"/>
    <property type="match status" value="1"/>
</dbReference>
<reference evidence="1 2" key="1">
    <citation type="submission" date="2020-08" db="EMBL/GenBank/DDBJ databases">
        <title>Sequencing the genomes of 1000 actinobacteria strains.</title>
        <authorList>
            <person name="Klenk H.-P."/>
        </authorList>
    </citation>
    <scope>NUCLEOTIDE SEQUENCE [LARGE SCALE GENOMIC DNA]</scope>
    <source>
        <strain evidence="1 2">DSM 44786</strain>
    </source>
</reference>
<sequence>MTLLPHPRTPGFDAVLCDIDGVIRFFDHTEVARLELAAGLPPGSTSAVAFGPETALPLILGQLTKEQWRDSITTGLATLARPAEARALATAFTGSPVRADQEVVELLRRARAHCPVLLVTNATPWLDDDLTRLGLADLADGAVNSALVGAAKPDRLIYQVAADRAGVAPERCLFVDDRRENVVAAEELGMTGVHFRGPADLRAALAPLSGLSA</sequence>
<dbReference type="AlphaFoldDB" id="A0A7W7SGX5"/>
<dbReference type="EMBL" id="JACHJR010000001">
    <property type="protein sequence ID" value="MBB4950268.1"/>
    <property type="molecule type" value="Genomic_DNA"/>
</dbReference>
<dbReference type="NCBIfam" id="TIGR01509">
    <property type="entry name" value="HAD-SF-IA-v3"/>
    <property type="match status" value="1"/>
</dbReference>
<gene>
    <name evidence="1" type="ORF">F4556_005803</name>
</gene>
<dbReference type="SFLD" id="SFLDG01129">
    <property type="entry name" value="C1.5:_HAD__Beta-PGM__Phosphata"/>
    <property type="match status" value="1"/>
</dbReference>
<keyword evidence="2" id="KW-1185">Reference proteome</keyword>
<dbReference type="PANTHER" id="PTHR43611:SF3">
    <property type="entry name" value="FLAVIN MONONUCLEOTIDE HYDROLASE 1, CHLOROPLATIC"/>
    <property type="match status" value="1"/>
</dbReference>
<dbReference type="RefSeq" id="WP_184921312.1">
    <property type="nucleotide sequence ID" value="NZ_JACHJR010000001.1"/>
</dbReference>
<dbReference type="Proteomes" id="UP000573327">
    <property type="component" value="Unassembled WGS sequence"/>
</dbReference>